<proteinExistence type="predicted"/>
<dbReference type="InterPro" id="IPR007219">
    <property type="entry name" value="XnlR_reg_dom"/>
</dbReference>
<keyword evidence="2" id="KW-0479">Metal-binding</keyword>
<evidence type="ECO:0000256" key="1">
    <source>
        <dbReference type="ARBA" id="ARBA00004123"/>
    </source>
</evidence>
<sequence>MDSAGLLETYLDFDSDEINHISEEHTSEYHNRSNSEVEFDSAHQAADRHPGTPFRSWLPSAPLGDSSLATVTDFHSPHHPRSPGPFFNISQTRHSHIVFLLSICREKIPNFILPSRHALTRYLTSFWETFHPQMPFIHLPTTSFQELSLEEILGYSSMGAQYRFEHRVAERLFYAGQALVLDKIGNIESESTTRTLHLQRPMNCGLPSIERSITRSISSSIPAADHGQDCSKAELSRQNALVSILRSSLALMAYSAWESPGLVQESTRLRNVVIECLGRLGMREANSSPNSDTWADWARAECCRRAQLVAYCFVHTLGLAYNHPPAVMASNILLRLPCASAEWGCATEKEWKVRHSMSIPQMSYKEALSLLLRNRRDSSEMPVLTSLGSYMILHGLIQQIDLLRELSELKVEGSSVNGYEEIEDALRKWTSIWQAIPESTLDPRNEDGLVSFTSSALLGLAYVRLHLNTGPHRRLETRNPELIAHSLSHLATLGRDPALIPALLYAVHALSIPVRLGVDFVARSQALSWSIRHALASFECAVFLAKWLASIQQTESCEPLSENEIRMLHWVRRIIHEYRTSVDVEEYGNYYVSSIATSVDQLDCSQLGIETLLIWSRFFQHNVQWPFINVMGFGLEAYARKFQENGDEI</sequence>
<evidence type="ECO:0000256" key="2">
    <source>
        <dbReference type="ARBA" id="ARBA00022723"/>
    </source>
</evidence>
<feature type="compositionally biased region" description="Basic and acidic residues" evidence="7">
    <location>
        <begin position="26"/>
        <end position="35"/>
    </location>
</feature>
<evidence type="ECO:0000313" key="10">
    <source>
        <dbReference type="Proteomes" id="UP001147746"/>
    </source>
</evidence>
<dbReference type="GO" id="GO:0000785">
    <property type="term" value="C:chromatin"/>
    <property type="evidence" value="ECO:0007669"/>
    <property type="project" value="TreeGrafter"/>
</dbReference>
<feature type="region of interest" description="Disordered" evidence="7">
    <location>
        <begin position="26"/>
        <end position="51"/>
    </location>
</feature>
<keyword evidence="5" id="KW-0862">Zinc</keyword>
<evidence type="ECO:0000259" key="8">
    <source>
        <dbReference type="Pfam" id="PF04082"/>
    </source>
</evidence>
<dbReference type="InterPro" id="IPR051059">
    <property type="entry name" value="VerF-like"/>
</dbReference>
<dbReference type="OrthoDB" id="4492308at2759"/>
<feature type="domain" description="Xylanolytic transcriptional activator regulatory" evidence="8">
    <location>
        <begin position="123"/>
        <end position="429"/>
    </location>
</feature>
<dbReference type="GO" id="GO:0005634">
    <property type="term" value="C:nucleus"/>
    <property type="evidence" value="ECO:0007669"/>
    <property type="project" value="UniProtKB-SubCell"/>
</dbReference>
<accession>A0A9W9PQE6</accession>
<comment type="caution">
    <text evidence="9">The sequence shown here is derived from an EMBL/GenBank/DDBJ whole genome shotgun (WGS) entry which is preliminary data.</text>
</comment>
<organism evidence="9 10">
    <name type="scientific">Penicillium atrosanguineum</name>
    <dbReference type="NCBI Taxonomy" id="1132637"/>
    <lineage>
        <taxon>Eukaryota</taxon>
        <taxon>Fungi</taxon>
        <taxon>Dikarya</taxon>
        <taxon>Ascomycota</taxon>
        <taxon>Pezizomycotina</taxon>
        <taxon>Eurotiomycetes</taxon>
        <taxon>Eurotiomycetidae</taxon>
        <taxon>Eurotiales</taxon>
        <taxon>Aspergillaceae</taxon>
        <taxon>Penicillium</taxon>
    </lineage>
</organism>
<dbReference type="Proteomes" id="UP001147746">
    <property type="component" value="Unassembled WGS sequence"/>
</dbReference>
<dbReference type="AlphaFoldDB" id="A0A9W9PQE6"/>
<evidence type="ECO:0000256" key="6">
    <source>
        <dbReference type="ARBA" id="ARBA00023242"/>
    </source>
</evidence>
<comment type="subcellular location">
    <subcellularLocation>
        <location evidence="1">Nucleus</location>
    </subcellularLocation>
</comment>
<dbReference type="GO" id="GO:0008270">
    <property type="term" value="F:zinc ion binding"/>
    <property type="evidence" value="ECO:0007669"/>
    <property type="project" value="UniProtKB-KW"/>
</dbReference>
<evidence type="ECO:0000256" key="3">
    <source>
        <dbReference type="ARBA" id="ARBA00022737"/>
    </source>
</evidence>
<dbReference type="GO" id="GO:0006351">
    <property type="term" value="P:DNA-templated transcription"/>
    <property type="evidence" value="ECO:0007669"/>
    <property type="project" value="InterPro"/>
</dbReference>
<reference evidence="9" key="1">
    <citation type="submission" date="2022-12" db="EMBL/GenBank/DDBJ databases">
        <authorList>
            <person name="Petersen C."/>
        </authorList>
    </citation>
    <scope>NUCLEOTIDE SEQUENCE</scope>
    <source>
        <strain evidence="9">IBT 21472</strain>
    </source>
</reference>
<keyword evidence="10" id="KW-1185">Reference proteome</keyword>
<keyword evidence="6" id="KW-0539">Nucleus</keyword>
<dbReference type="GO" id="GO:0000981">
    <property type="term" value="F:DNA-binding transcription factor activity, RNA polymerase II-specific"/>
    <property type="evidence" value="ECO:0007669"/>
    <property type="project" value="InterPro"/>
</dbReference>
<keyword evidence="4" id="KW-0863">Zinc-finger</keyword>
<dbReference type="PANTHER" id="PTHR40626">
    <property type="entry name" value="MIP31509P"/>
    <property type="match status" value="1"/>
</dbReference>
<reference evidence="9" key="2">
    <citation type="journal article" date="2023" name="IMA Fungus">
        <title>Comparative genomic study of the Penicillium genus elucidates a diverse pangenome and 15 lateral gene transfer events.</title>
        <authorList>
            <person name="Petersen C."/>
            <person name="Sorensen T."/>
            <person name="Nielsen M.R."/>
            <person name="Sondergaard T.E."/>
            <person name="Sorensen J.L."/>
            <person name="Fitzpatrick D.A."/>
            <person name="Frisvad J.C."/>
            <person name="Nielsen K.L."/>
        </authorList>
    </citation>
    <scope>NUCLEOTIDE SEQUENCE</scope>
    <source>
        <strain evidence="9">IBT 21472</strain>
    </source>
</reference>
<evidence type="ECO:0000256" key="4">
    <source>
        <dbReference type="ARBA" id="ARBA00022771"/>
    </source>
</evidence>
<evidence type="ECO:0000313" key="9">
    <source>
        <dbReference type="EMBL" id="KAJ5307091.1"/>
    </source>
</evidence>
<gene>
    <name evidence="9" type="ORF">N7476_007747</name>
</gene>
<evidence type="ECO:0000256" key="7">
    <source>
        <dbReference type="SAM" id="MobiDB-lite"/>
    </source>
</evidence>
<name>A0A9W9PQE6_9EURO</name>
<dbReference type="GO" id="GO:0000978">
    <property type="term" value="F:RNA polymerase II cis-regulatory region sequence-specific DNA binding"/>
    <property type="evidence" value="ECO:0007669"/>
    <property type="project" value="InterPro"/>
</dbReference>
<protein>
    <recommendedName>
        <fullName evidence="8">Xylanolytic transcriptional activator regulatory domain-containing protein</fullName>
    </recommendedName>
</protein>
<dbReference type="Pfam" id="PF04082">
    <property type="entry name" value="Fungal_trans"/>
    <property type="match status" value="1"/>
</dbReference>
<evidence type="ECO:0000256" key="5">
    <source>
        <dbReference type="ARBA" id="ARBA00022833"/>
    </source>
</evidence>
<dbReference type="PANTHER" id="PTHR40626:SF10">
    <property type="entry name" value="C2H2-TYPE DOMAIN-CONTAINING PROTEIN"/>
    <property type="match status" value="1"/>
</dbReference>
<keyword evidence="3" id="KW-0677">Repeat</keyword>
<dbReference type="EMBL" id="JAPZBO010000008">
    <property type="protein sequence ID" value="KAJ5307091.1"/>
    <property type="molecule type" value="Genomic_DNA"/>
</dbReference>